<dbReference type="InterPro" id="IPR011635">
    <property type="entry name" value="CARDB"/>
</dbReference>
<dbReference type="InterPro" id="IPR013783">
    <property type="entry name" value="Ig-like_fold"/>
</dbReference>
<dbReference type="CDD" id="cd00241">
    <property type="entry name" value="DOMON_like"/>
    <property type="match status" value="2"/>
</dbReference>
<evidence type="ECO:0000313" key="2">
    <source>
        <dbReference type="EMBL" id="QEK78764.1"/>
    </source>
</evidence>
<protein>
    <recommendedName>
        <fullName evidence="1">CARDB domain-containing protein</fullName>
    </recommendedName>
</protein>
<name>A0A5C0XSE1_PYRFU</name>
<dbReference type="Proteomes" id="UP000324354">
    <property type="component" value="Chromosome"/>
</dbReference>
<organism evidence="2 3">
    <name type="scientific">Pyrococcus furiosus (strain ATCC 43587 / DSM 3638 / JCM 8422 / Vc1)</name>
    <dbReference type="NCBI Taxonomy" id="186497"/>
    <lineage>
        <taxon>Archaea</taxon>
        <taxon>Methanobacteriati</taxon>
        <taxon>Methanobacteriota</taxon>
        <taxon>Thermococci</taxon>
        <taxon>Thermococcales</taxon>
        <taxon>Thermococcaceae</taxon>
        <taxon>Pyrococcus</taxon>
    </lineage>
</organism>
<dbReference type="SUPFAM" id="SSF49344">
    <property type="entry name" value="CBD9-like"/>
    <property type="match status" value="3"/>
</dbReference>
<dbReference type="AlphaFoldDB" id="A0A5C0XSE1"/>
<dbReference type="GeneID" id="13301714"/>
<dbReference type="RefSeq" id="WP_014835329.1">
    <property type="nucleotide sequence ID" value="NZ_CP023154.1"/>
</dbReference>
<accession>A0A5C0XSE1</accession>
<evidence type="ECO:0000313" key="3">
    <source>
        <dbReference type="Proteomes" id="UP000324354"/>
    </source>
</evidence>
<proteinExistence type="predicted"/>
<evidence type="ECO:0000259" key="1">
    <source>
        <dbReference type="Pfam" id="PF07705"/>
    </source>
</evidence>
<feature type="domain" description="CARDB" evidence="1">
    <location>
        <begin position="438"/>
        <end position="534"/>
    </location>
</feature>
<dbReference type="GeneID" id="41712918"/>
<reference evidence="2 3" key="1">
    <citation type="submission" date="2017-08" db="EMBL/GenBank/DDBJ databases">
        <title>Resequencing and Reannotation of the genome of Pyrococcus furiosus type strain DSM3638.</title>
        <authorList>
            <person name="Reichelt R.M."/>
            <person name="Bunk B."/>
        </authorList>
    </citation>
    <scope>NUCLEOTIDE SEQUENCE [LARGE SCALE GENOMIC DNA]</scope>
    <source>
        <strain evidence="2 3">DSM 3638</strain>
    </source>
</reference>
<dbReference type="Gene3D" id="2.60.40.10">
    <property type="entry name" value="Immunoglobulins"/>
    <property type="match status" value="1"/>
</dbReference>
<dbReference type="EMBL" id="CP023154">
    <property type="protein sequence ID" value="QEK78764.1"/>
    <property type="molecule type" value="Genomic_DNA"/>
</dbReference>
<gene>
    <name evidence="2" type="ORF">PFDSM3638_05560</name>
</gene>
<dbReference type="Pfam" id="PF07705">
    <property type="entry name" value="CARDB"/>
    <property type="match status" value="1"/>
</dbReference>
<sequence length="1132" mass="124890">MRRNAQVFAMVLLLVLSGIPKALALYTPTPFSIDGNLEEWIKADAIAYGRDSGLPGANLDKLYIAWDDNYLYIAIKTNNTQSWDLAYGIGIDVDPGSGNGYTGDSDAWGRKIAFGNNYAIDYEIYFWWSGGSGITADNFINWTGSGWDYKSISDVGGSFAYTGDTSQGLQTLEIAIPWDALGGITRKFAIIAWIAGGDGSSAVDSLPVDDTIVDSDNEWVDQDVFTNLSVIMLSPKNIDGSLDDWADYEKVGSSLPSGYPGADLESLYVSWDSNYLYIAIKTNNTASWDVAYGIGIDVDPGSGNGYTGDTDAWGRKIGFQGFAVDYEIYFWWSGGSGITADNFINWTGSGWDYKSISDVGGSFAYTGDTSQGLQTLEIAIPWDALGGITRKFAIIAWIAGGDGSSAVDTAPSDSEVPPGDSWTDYDKLSNLATTFEFPDLTVEIKGPDVVGVNKLAEYEVHVKNLGGIGVPSTKVRVYINGTLYKNWTVSLGPKEEKVLTFNWTPTQEGMYRINATVDEENTVVELNENNNVATFDVSVVWVGKISVDGDPSDWPEVSLNNNTFTLQNGVFIWSDAPDDQRTEKDPYLPGGTSSHADLIKFGVAKDERYLYFLFVFKNMSNIKIGDNGATFIAVPIDFKEGGATEFAGEMDTKSILEWDIQVVVNLASSQFSGERVATTKAGSSYESLFYVLSADGSFITSDDAMVGVNLDANTVEVRIPLSFIENSDEIRLQLATGFSYGPAVWNFGDPFANDDVSDIVDTISEAGTEEELSDNIPDYYVKLLLGTYLVEGADVINYREERIMMQQQAAVKSFMTISKYYGIPRFKKEYATYLELMNNITNMDIPEEFKEEIIEIRKKVDELFSLYKEGKEVAEEGMMSLADAIKLYRAYTGMIKVNQRLKEIIQAIASGELERQKWLEEMRGKLTKTIDGDLSDWSVDPVAVDTEGYGQDGANLKELYVDYDDNFLYIAFTTDNKASWRIAYGVALDYKEGGYTTGQDGWQRKVEFERGIDAQLYFFWNGEFFGNPGTDSITSADLILWKNGTWEYMQLDKVGFYAYKGGSNGLQSLEIAVPWEVLGGKPEKIAIVVYITGQGAGDSAVDSLPLQDAVKDSDNEWGDVDKFTKFAEVLIK</sequence>